<dbReference type="InterPro" id="IPR052535">
    <property type="entry name" value="Bacilysin_H2HPP_isomerase"/>
</dbReference>
<dbReference type="InterPro" id="IPR011051">
    <property type="entry name" value="RmlC_Cupin_sf"/>
</dbReference>
<protein>
    <submittedName>
        <fullName evidence="2">Cupin domain-containing protein</fullName>
    </submittedName>
</protein>
<dbReference type="CDD" id="cd02238">
    <property type="entry name" value="cupin_KdgF"/>
    <property type="match status" value="1"/>
</dbReference>
<evidence type="ECO:0000313" key="2">
    <source>
        <dbReference type="EMBL" id="QEE27374.1"/>
    </source>
</evidence>
<sequence length="108" mass="12060">MSDVVHRNNEQMTNPEPGLKRQVMSYTPEMMLVRHTMEPGWVGAAHSHPHQQLVFVVSGHIVLTTPDGDHTLRAGDSIIVPGDAVHQARAFEASEVLDVFTPYREDYA</sequence>
<dbReference type="SUPFAM" id="SSF51182">
    <property type="entry name" value="RmlC-like cupins"/>
    <property type="match status" value="1"/>
</dbReference>
<dbReference type="Pfam" id="PF07883">
    <property type="entry name" value="Cupin_2"/>
    <property type="match status" value="1"/>
</dbReference>
<name>A0A5B9E753_9BACT</name>
<dbReference type="InterPro" id="IPR014710">
    <property type="entry name" value="RmlC-like_jellyroll"/>
</dbReference>
<dbReference type="InterPro" id="IPR025499">
    <property type="entry name" value="KdgF"/>
</dbReference>
<keyword evidence="3" id="KW-1185">Reference proteome</keyword>
<dbReference type="OrthoDB" id="9811153at2"/>
<reference evidence="2 3" key="1">
    <citation type="submission" date="2019-08" db="EMBL/GenBank/DDBJ databases">
        <title>Complete genome sequence of Terriglobus albidus strain ORNL.</title>
        <authorList>
            <person name="Podar M."/>
        </authorList>
    </citation>
    <scope>NUCLEOTIDE SEQUENCE [LARGE SCALE GENOMIC DNA]</scope>
    <source>
        <strain evidence="2 3">ORNL</strain>
    </source>
</reference>
<dbReference type="AlphaFoldDB" id="A0A5B9E753"/>
<dbReference type="PANTHER" id="PTHR40112:SF1">
    <property type="entry name" value="H2HPP ISOMERASE"/>
    <property type="match status" value="1"/>
</dbReference>
<evidence type="ECO:0000259" key="1">
    <source>
        <dbReference type="Pfam" id="PF07883"/>
    </source>
</evidence>
<dbReference type="InterPro" id="IPR013096">
    <property type="entry name" value="Cupin_2"/>
</dbReference>
<proteinExistence type="predicted"/>
<accession>A0A5B9E753</accession>
<dbReference type="PANTHER" id="PTHR40112">
    <property type="entry name" value="H2HPP ISOMERASE"/>
    <property type="match status" value="1"/>
</dbReference>
<dbReference type="Proteomes" id="UP000321820">
    <property type="component" value="Chromosome"/>
</dbReference>
<dbReference type="Gene3D" id="2.60.120.10">
    <property type="entry name" value="Jelly Rolls"/>
    <property type="match status" value="1"/>
</dbReference>
<dbReference type="KEGG" id="talb:FTW19_04730"/>
<gene>
    <name evidence="2" type="ORF">FTW19_04730</name>
</gene>
<organism evidence="2 3">
    <name type="scientific">Terriglobus albidus</name>
    <dbReference type="NCBI Taxonomy" id="1592106"/>
    <lineage>
        <taxon>Bacteria</taxon>
        <taxon>Pseudomonadati</taxon>
        <taxon>Acidobacteriota</taxon>
        <taxon>Terriglobia</taxon>
        <taxon>Terriglobales</taxon>
        <taxon>Acidobacteriaceae</taxon>
        <taxon>Terriglobus</taxon>
    </lineage>
</organism>
<evidence type="ECO:0000313" key="3">
    <source>
        <dbReference type="Proteomes" id="UP000321820"/>
    </source>
</evidence>
<dbReference type="PIRSF" id="PIRSF029883">
    <property type="entry name" value="KdgF"/>
    <property type="match status" value="1"/>
</dbReference>
<dbReference type="EMBL" id="CP042806">
    <property type="protein sequence ID" value="QEE27374.1"/>
    <property type="molecule type" value="Genomic_DNA"/>
</dbReference>
<feature type="domain" description="Cupin type-2" evidence="1">
    <location>
        <begin position="35"/>
        <end position="90"/>
    </location>
</feature>
<dbReference type="RefSeq" id="WP_147646566.1">
    <property type="nucleotide sequence ID" value="NZ_CP042806.1"/>
</dbReference>